<protein>
    <submittedName>
        <fullName evidence="2">Uncharacterized protein</fullName>
    </submittedName>
</protein>
<sequence>MCRISEFIEIHPGGVRHIEHKVDRCSRGRIGLCRSKTQTSVEWDHGEMRDSDGAPGMPRRLTRKRSGSFRFRFPFLRRQPDSSDDELLRRLPPRGRQWGRPPVIVDPPRREPRPVSPVRRQTSYRAPPSRSPPTIRFAASRPGPQALRERLDERLPRGRLRPATPSPVGLLPLNNQTSCFSRVVKQVIVLQPRWRPTAPMARPPEVVTKPMPSQKSRLTRAIKQIIRPRSRSHPARPVDLETREARVNAPRATPPRRARPPRPRSPVVEREPIRKVRSTPGTPQLRTTSPAPPQRSRSITPSRHVHFAENLVQIPPSSSETSPVGTTSSSSEESPRTRTPTRPPSRIPVRPKNQRSRSADAHMLRRRTAPGDQGRLRTVSPYPSQLDLQRPPTRTTARPHWPPHARPRIIQEGIQDLRERGSRLVASSFARRSDESVQDPVGQRRTRPRRRVSLGDERIADENDRSGGSRLGRWQ</sequence>
<feature type="region of interest" description="Disordered" evidence="1">
    <location>
        <begin position="82"/>
        <end position="146"/>
    </location>
</feature>
<dbReference type="STRING" id="1450539.A0A318Z8Z4"/>
<dbReference type="GeneID" id="37076817"/>
<dbReference type="AlphaFoldDB" id="A0A318Z8Z4"/>
<organism evidence="2 3">
    <name type="scientific">Aspergillus saccharolyticus JOP 1030-1</name>
    <dbReference type="NCBI Taxonomy" id="1450539"/>
    <lineage>
        <taxon>Eukaryota</taxon>
        <taxon>Fungi</taxon>
        <taxon>Dikarya</taxon>
        <taxon>Ascomycota</taxon>
        <taxon>Pezizomycotina</taxon>
        <taxon>Eurotiomycetes</taxon>
        <taxon>Eurotiomycetidae</taxon>
        <taxon>Eurotiales</taxon>
        <taxon>Aspergillaceae</taxon>
        <taxon>Aspergillus</taxon>
        <taxon>Aspergillus subgen. Circumdati</taxon>
    </lineage>
</organism>
<dbReference type="OrthoDB" id="4506462at2759"/>
<gene>
    <name evidence="2" type="ORF">BP01DRAFT_359096</name>
</gene>
<feature type="compositionally biased region" description="Basic and acidic residues" evidence="1">
    <location>
        <begin position="236"/>
        <end position="246"/>
    </location>
</feature>
<feature type="compositionally biased region" description="Low complexity" evidence="1">
    <location>
        <begin position="315"/>
        <end position="340"/>
    </location>
</feature>
<proteinExistence type="predicted"/>
<evidence type="ECO:0000313" key="2">
    <source>
        <dbReference type="EMBL" id="PYH42857.1"/>
    </source>
</evidence>
<name>A0A318Z8Z4_9EURO</name>
<evidence type="ECO:0000256" key="1">
    <source>
        <dbReference type="SAM" id="MobiDB-lite"/>
    </source>
</evidence>
<feature type="region of interest" description="Disordered" evidence="1">
    <location>
        <begin position="223"/>
        <end position="404"/>
    </location>
</feature>
<reference evidence="2 3" key="1">
    <citation type="submission" date="2016-12" db="EMBL/GenBank/DDBJ databases">
        <title>The genomes of Aspergillus section Nigri reveals drivers in fungal speciation.</title>
        <authorList>
            <consortium name="DOE Joint Genome Institute"/>
            <person name="Vesth T.C."/>
            <person name="Nybo J."/>
            <person name="Theobald S."/>
            <person name="Brandl J."/>
            <person name="Frisvad J.C."/>
            <person name="Nielsen K.F."/>
            <person name="Lyhne E.K."/>
            <person name="Kogle M.E."/>
            <person name="Kuo A."/>
            <person name="Riley R."/>
            <person name="Clum A."/>
            <person name="Nolan M."/>
            <person name="Lipzen A."/>
            <person name="Salamov A."/>
            <person name="Henrissat B."/>
            <person name="Wiebenga A."/>
            <person name="De Vries R.P."/>
            <person name="Grigoriev I.V."/>
            <person name="Mortensen U.H."/>
            <person name="Andersen M.R."/>
            <person name="Baker S.E."/>
        </authorList>
    </citation>
    <scope>NUCLEOTIDE SEQUENCE [LARGE SCALE GENOMIC DNA]</scope>
    <source>
        <strain evidence="2 3">JOP 1030-1</strain>
    </source>
</reference>
<dbReference type="EMBL" id="KZ821248">
    <property type="protein sequence ID" value="PYH42857.1"/>
    <property type="molecule type" value="Genomic_DNA"/>
</dbReference>
<feature type="compositionally biased region" description="Polar residues" evidence="1">
    <location>
        <begin position="381"/>
        <end position="396"/>
    </location>
</feature>
<feature type="compositionally biased region" description="Polar residues" evidence="1">
    <location>
        <begin position="279"/>
        <end position="301"/>
    </location>
</feature>
<dbReference type="Proteomes" id="UP000248349">
    <property type="component" value="Unassembled WGS sequence"/>
</dbReference>
<keyword evidence="3" id="KW-1185">Reference proteome</keyword>
<feature type="compositionally biased region" description="Basic and acidic residues" evidence="1">
    <location>
        <begin position="453"/>
        <end position="467"/>
    </location>
</feature>
<dbReference type="RefSeq" id="XP_025428839.1">
    <property type="nucleotide sequence ID" value="XM_025575589.1"/>
</dbReference>
<accession>A0A318Z8Z4</accession>
<evidence type="ECO:0000313" key="3">
    <source>
        <dbReference type="Proteomes" id="UP000248349"/>
    </source>
</evidence>
<feature type="region of interest" description="Disordered" evidence="1">
    <location>
        <begin position="427"/>
        <end position="475"/>
    </location>
</feature>